<keyword evidence="13" id="KW-1185">Reference proteome</keyword>
<proteinExistence type="predicted"/>
<dbReference type="PROSITE" id="PS50975">
    <property type="entry name" value="ATP_GRASP"/>
    <property type="match status" value="1"/>
</dbReference>
<dbReference type="GO" id="GO:0018169">
    <property type="term" value="F:ribosomal S6-glutamic acid ligase activity"/>
    <property type="evidence" value="ECO:0007669"/>
    <property type="project" value="TreeGrafter"/>
</dbReference>
<dbReference type="InterPro" id="IPR013651">
    <property type="entry name" value="ATP-grasp_RimK-type"/>
</dbReference>
<dbReference type="GO" id="GO:0005737">
    <property type="term" value="C:cytoplasm"/>
    <property type="evidence" value="ECO:0007669"/>
    <property type="project" value="TreeGrafter"/>
</dbReference>
<dbReference type="InterPro" id="IPR041107">
    <property type="entry name" value="Rimk_N"/>
</dbReference>
<keyword evidence="4" id="KW-0479">Metal-binding</keyword>
<dbReference type="GO" id="GO:0046872">
    <property type="term" value="F:metal ion binding"/>
    <property type="evidence" value="ECO:0007669"/>
    <property type="project" value="UniProtKB-KW"/>
</dbReference>
<dbReference type="GO" id="GO:0006412">
    <property type="term" value="P:translation"/>
    <property type="evidence" value="ECO:0007669"/>
    <property type="project" value="UniProtKB-KW"/>
</dbReference>
<dbReference type="Gene3D" id="3.30.470.20">
    <property type="entry name" value="ATP-grasp fold, B domain"/>
    <property type="match status" value="1"/>
</dbReference>
<keyword evidence="7" id="KW-0460">Magnesium</keyword>
<evidence type="ECO:0000256" key="1">
    <source>
        <dbReference type="ARBA" id="ARBA00001936"/>
    </source>
</evidence>
<gene>
    <name evidence="12" type="ORF">ALE3EI_0794</name>
</gene>
<evidence type="ECO:0000256" key="9">
    <source>
        <dbReference type="ARBA" id="ARBA00023211"/>
    </source>
</evidence>
<dbReference type="GO" id="GO:0009432">
    <property type="term" value="P:SOS response"/>
    <property type="evidence" value="ECO:0007669"/>
    <property type="project" value="TreeGrafter"/>
</dbReference>
<evidence type="ECO:0000256" key="7">
    <source>
        <dbReference type="ARBA" id="ARBA00022842"/>
    </source>
</evidence>
<dbReference type="Pfam" id="PF08443">
    <property type="entry name" value="RimK"/>
    <property type="match status" value="1"/>
</dbReference>
<dbReference type="Gene3D" id="3.30.1490.20">
    <property type="entry name" value="ATP-grasp fold, A domain"/>
    <property type="match status" value="1"/>
</dbReference>
<keyword evidence="9" id="KW-0464">Manganese</keyword>
<dbReference type="NCBIfam" id="TIGR00768">
    <property type="entry name" value="rimK_fam"/>
    <property type="match status" value="1"/>
</dbReference>
<evidence type="ECO:0000256" key="6">
    <source>
        <dbReference type="ARBA" id="ARBA00022840"/>
    </source>
</evidence>
<evidence type="ECO:0000256" key="2">
    <source>
        <dbReference type="ARBA" id="ARBA00001946"/>
    </source>
</evidence>
<feature type="domain" description="ATP-grasp" evidence="11">
    <location>
        <begin position="104"/>
        <end position="286"/>
    </location>
</feature>
<dbReference type="Proteomes" id="UP000515514">
    <property type="component" value="Chromosome"/>
</dbReference>
<comment type="cofactor">
    <cofactor evidence="2">
        <name>Mg(2+)</name>
        <dbReference type="ChEBI" id="CHEBI:18420"/>
    </cofactor>
</comment>
<dbReference type="RefSeq" id="WP_186991069.1">
    <property type="nucleotide sequence ID" value="NZ_CP052909.1"/>
</dbReference>
<dbReference type="InterPro" id="IPR013815">
    <property type="entry name" value="ATP_grasp_subdomain_1"/>
</dbReference>
<dbReference type="PANTHER" id="PTHR21621">
    <property type="entry name" value="RIBOSOMAL PROTEIN S6 MODIFICATION PROTEIN"/>
    <property type="match status" value="1"/>
</dbReference>
<keyword evidence="6 10" id="KW-0067">ATP-binding</keyword>
<dbReference type="InterPro" id="IPR011761">
    <property type="entry name" value="ATP-grasp"/>
</dbReference>
<organism evidence="12 13">
    <name type="scientific">Constantimarinum furrinae</name>
    <dbReference type="NCBI Taxonomy" id="2562285"/>
    <lineage>
        <taxon>Bacteria</taxon>
        <taxon>Pseudomonadati</taxon>
        <taxon>Bacteroidota</taxon>
        <taxon>Flavobacteriia</taxon>
        <taxon>Flavobacteriales</taxon>
        <taxon>Flavobacteriaceae</taxon>
        <taxon>Altibacter/Constantimarinum group</taxon>
        <taxon>Constantimarinum</taxon>
    </lineage>
</organism>
<evidence type="ECO:0000256" key="3">
    <source>
        <dbReference type="ARBA" id="ARBA00022598"/>
    </source>
</evidence>
<evidence type="ECO:0000313" key="13">
    <source>
        <dbReference type="Proteomes" id="UP000515514"/>
    </source>
</evidence>
<keyword evidence="8" id="KW-0648">Protein biosynthesis</keyword>
<dbReference type="EMBL" id="CP052909">
    <property type="protein sequence ID" value="QNJ97369.1"/>
    <property type="molecule type" value="Genomic_DNA"/>
</dbReference>
<dbReference type="SUPFAM" id="SSF56059">
    <property type="entry name" value="Glutathione synthetase ATP-binding domain-like"/>
    <property type="match status" value="1"/>
</dbReference>
<evidence type="ECO:0000256" key="5">
    <source>
        <dbReference type="ARBA" id="ARBA00022741"/>
    </source>
</evidence>
<comment type="cofactor">
    <cofactor evidence="1">
        <name>Mn(2+)</name>
        <dbReference type="ChEBI" id="CHEBI:29035"/>
    </cofactor>
</comment>
<evidence type="ECO:0000256" key="8">
    <source>
        <dbReference type="ARBA" id="ARBA00022917"/>
    </source>
</evidence>
<dbReference type="AlphaFoldDB" id="A0A7G8PSQ3"/>
<name>A0A7G8PSQ3_9FLAO</name>
<evidence type="ECO:0000313" key="12">
    <source>
        <dbReference type="EMBL" id="QNJ97369.1"/>
    </source>
</evidence>
<protein>
    <submittedName>
        <fullName evidence="12">N-acetylaspartylglutamate/N-acetylaspartylglutamylglutamate synthase</fullName>
    </submittedName>
</protein>
<reference evidence="12 13" key="1">
    <citation type="submission" date="2020-04" db="EMBL/GenBank/DDBJ databases">
        <title>Genome sequence of Altibacter aquimarinus strain ALE3EI.</title>
        <authorList>
            <person name="Oh H.-M."/>
            <person name="Jang D."/>
        </authorList>
    </citation>
    <scope>NUCLEOTIDE SEQUENCE [LARGE SCALE GENOMIC DNA]</scope>
    <source>
        <strain evidence="12 13">ALE3EI</strain>
    </source>
</reference>
<evidence type="ECO:0000256" key="4">
    <source>
        <dbReference type="ARBA" id="ARBA00022723"/>
    </source>
</evidence>
<sequence length="290" mass="31677">MNIAILSRGENLYSTQSLLKAGKVRNHDIEVIDPALCTLAVEDGKPTLYYCNEPLNDLHAVIPRIGASNTYFGTSLVRHFESMGVFCAVSSEAILQSRNKWTSFQILSAAQIAVPKTVLGNALDSEAVLEMFENKPVILKMLQGTHGHGVILAETYQSALSTIETLKSTNIRFVIQEFIAESKGADIRVIVVDGVAVASMKRQCKIGEFRSNLHRGGTSEVIKLSYEEERLAIRAAKALRLGVCGVDLLQSDRGPMVLEVNSTPGLEGIETTTGKNISKSIIGFIERNKR</sequence>
<dbReference type="Pfam" id="PF18030">
    <property type="entry name" value="Rimk_N"/>
    <property type="match status" value="1"/>
</dbReference>
<dbReference type="InterPro" id="IPR004666">
    <property type="entry name" value="Rp_bS6_RimK/Lys_biosynth_LsyX"/>
</dbReference>
<evidence type="ECO:0000259" key="11">
    <source>
        <dbReference type="PROSITE" id="PS50975"/>
    </source>
</evidence>
<dbReference type="KEGG" id="alti:ALE3EI_0794"/>
<keyword evidence="5 10" id="KW-0547">Nucleotide-binding</keyword>
<accession>A0A7G8PSQ3</accession>
<dbReference type="Gene3D" id="3.40.50.20">
    <property type="match status" value="1"/>
</dbReference>
<keyword evidence="3" id="KW-0436">Ligase</keyword>
<dbReference type="GO" id="GO:0005524">
    <property type="term" value="F:ATP binding"/>
    <property type="evidence" value="ECO:0007669"/>
    <property type="project" value="UniProtKB-UniRule"/>
</dbReference>
<evidence type="ECO:0000256" key="10">
    <source>
        <dbReference type="PROSITE-ProRule" id="PRU00409"/>
    </source>
</evidence>
<dbReference type="PANTHER" id="PTHR21621:SF7">
    <property type="entry name" value="RIBOSOMAL PROTEIN BS6--L-GLUTAMATE LIGASE"/>
    <property type="match status" value="1"/>
</dbReference>